<dbReference type="Gene3D" id="1.10.1370.30">
    <property type="match status" value="1"/>
</dbReference>
<organism evidence="1 2">
    <name type="scientific">Bacillus spongiae</name>
    <dbReference type="NCBI Taxonomy" id="2683610"/>
    <lineage>
        <taxon>Bacteria</taxon>
        <taxon>Bacillati</taxon>
        <taxon>Bacillota</taxon>
        <taxon>Bacilli</taxon>
        <taxon>Bacillales</taxon>
        <taxon>Bacillaceae</taxon>
        <taxon>Bacillus</taxon>
    </lineage>
</organism>
<dbReference type="RefSeq" id="WP_336586336.1">
    <property type="nucleotide sequence ID" value="NZ_JBBAXC010000005.1"/>
</dbReference>
<comment type="caution">
    <text evidence="1">The sequence shown here is derived from an EMBL/GenBank/DDBJ whole genome shotgun (WGS) entry which is preliminary data.</text>
</comment>
<protein>
    <recommendedName>
        <fullName evidence="3">M3 family oligoendopeptidase</fullName>
    </recommendedName>
</protein>
<accession>A0ABU8HC33</accession>
<sequence>MTFDILTFKKEINKLLDVNITSEEVMNDFLANISILFDQIDEFLMNKYIDFQRETTNTQLQDDYSVSQQQIKPVYKKAKNQIEKKIYDSREYLTIDYQYFIERIENSLSLMNDENIQLLIDEDQLITNYFHSRSEMTANWKGENIPADDLIGFLYEDSRNDREKALKLLSNTYISKETTFHSLLDKMLQIRLEQANNVGLNNYRDYMFKKYERFHFSPNDCLNLAESIRKYVLPIVNEFHKEERRFND</sequence>
<name>A0ABU8HC33_9BACI</name>
<proteinExistence type="predicted"/>
<evidence type="ECO:0000313" key="1">
    <source>
        <dbReference type="EMBL" id="MEI5906894.1"/>
    </source>
</evidence>
<evidence type="ECO:0008006" key="3">
    <source>
        <dbReference type="Google" id="ProtNLM"/>
    </source>
</evidence>
<dbReference type="Proteomes" id="UP001312865">
    <property type="component" value="Unassembled WGS sequence"/>
</dbReference>
<dbReference type="SUPFAM" id="SSF55486">
    <property type="entry name" value="Metalloproteases ('zincins'), catalytic domain"/>
    <property type="match status" value="1"/>
</dbReference>
<keyword evidence="2" id="KW-1185">Reference proteome</keyword>
<evidence type="ECO:0000313" key="2">
    <source>
        <dbReference type="Proteomes" id="UP001312865"/>
    </source>
</evidence>
<gene>
    <name evidence="1" type="ORF">WAK64_07455</name>
</gene>
<reference evidence="1 2" key="1">
    <citation type="journal article" date="2018" name="J. Microbiol.">
        <title>Bacillus spongiae sp. nov., isolated from sponge of Jeju Island.</title>
        <authorList>
            <person name="Lee G.E."/>
            <person name="Im W.T."/>
            <person name="Park J.S."/>
        </authorList>
    </citation>
    <scope>NUCLEOTIDE SEQUENCE [LARGE SCALE GENOMIC DNA]</scope>
    <source>
        <strain evidence="1 2">135PIL107-10</strain>
    </source>
</reference>
<dbReference type="EMBL" id="JBBAXC010000005">
    <property type="protein sequence ID" value="MEI5906894.1"/>
    <property type="molecule type" value="Genomic_DNA"/>
</dbReference>